<evidence type="ECO:0008006" key="3">
    <source>
        <dbReference type="Google" id="ProtNLM"/>
    </source>
</evidence>
<comment type="caution">
    <text evidence="1">The sequence shown here is derived from an EMBL/GenBank/DDBJ whole genome shotgun (WGS) entry which is preliminary data.</text>
</comment>
<proteinExistence type="predicted"/>
<keyword evidence="2" id="KW-1185">Reference proteome</keyword>
<dbReference type="Proteomes" id="UP001501251">
    <property type="component" value="Unassembled WGS sequence"/>
</dbReference>
<evidence type="ECO:0000313" key="2">
    <source>
        <dbReference type="Proteomes" id="UP001501251"/>
    </source>
</evidence>
<evidence type="ECO:0000313" key="1">
    <source>
        <dbReference type="EMBL" id="GAA4189710.1"/>
    </source>
</evidence>
<protein>
    <recommendedName>
        <fullName evidence="3">ESX-1 secretion-associated protein</fullName>
    </recommendedName>
</protein>
<dbReference type="EMBL" id="BAABAQ010000004">
    <property type="protein sequence ID" value="GAA4189710.1"/>
    <property type="molecule type" value="Genomic_DNA"/>
</dbReference>
<name>A0ABP8ATM7_9ACTN</name>
<dbReference type="RefSeq" id="WP_344918151.1">
    <property type="nucleotide sequence ID" value="NZ_BAABAQ010000004.1"/>
</dbReference>
<reference evidence="2" key="1">
    <citation type="journal article" date="2019" name="Int. J. Syst. Evol. Microbiol.">
        <title>The Global Catalogue of Microorganisms (GCM) 10K type strain sequencing project: providing services to taxonomists for standard genome sequencing and annotation.</title>
        <authorList>
            <consortium name="The Broad Institute Genomics Platform"/>
            <consortium name="The Broad Institute Genome Sequencing Center for Infectious Disease"/>
            <person name="Wu L."/>
            <person name="Ma J."/>
        </authorList>
    </citation>
    <scope>NUCLEOTIDE SEQUENCE [LARGE SCALE GENOMIC DNA]</scope>
    <source>
        <strain evidence="2">JCM 17388</strain>
    </source>
</reference>
<sequence>MVDVNTDALKAATQDLINTLRPIAEQVDTLAGGTHLNPLQWGVIGSVTVANNYTPAREYQAKQAADFVKCLDGINAGLLSVVLHYREAELATATRVQDAQKMADLPGKIALDRSDLEGATKGKDLGPTD</sequence>
<organism evidence="1 2">
    <name type="scientific">Streptosporangium oxazolinicum</name>
    <dbReference type="NCBI Taxonomy" id="909287"/>
    <lineage>
        <taxon>Bacteria</taxon>
        <taxon>Bacillati</taxon>
        <taxon>Actinomycetota</taxon>
        <taxon>Actinomycetes</taxon>
        <taxon>Streptosporangiales</taxon>
        <taxon>Streptosporangiaceae</taxon>
        <taxon>Streptosporangium</taxon>
    </lineage>
</organism>
<accession>A0ABP8ATM7</accession>
<gene>
    <name evidence="1" type="ORF">GCM10022252_26880</name>
</gene>